<dbReference type="RefSeq" id="WP_087318213.1">
    <property type="nucleotide sequence ID" value="NZ_JABFIB010000006.1"/>
</dbReference>
<feature type="coiled-coil region" evidence="1">
    <location>
        <begin position="22"/>
        <end position="56"/>
    </location>
</feature>
<evidence type="ECO:0000313" key="2">
    <source>
        <dbReference type="EMBL" id="OUQ69053.1"/>
    </source>
</evidence>
<protein>
    <submittedName>
        <fullName evidence="2">Uncharacterized protein</fullName>
    </submittedName>
</protein>
<gene>
    <name evidence="2" type="ORF">B5E52_10725</name>
</gene>
<sequence>MTTMELKSLKMDLVEELLSLNDKEMLNRVKNYLKRLKKMEAEKEEEEITKEEVLAGIDAGLKEVKLSMEDKLEVKTAREFINEL</sequence>
<accession>A0A1Y4VI63</accession>
<organism evidence="2 3">
    <name type="scientific">Bacteroides xylanisolvens</name>
    <dbReference type="NCBI Taxonomy" id="371601"/>
    <lineage>
        <taxon>Bacteria</taxon>
        <taxon>Pseudomonadati</taxon>
        <taxon>Bacteroidota</taxon>
        <taxon>Bacteroidia</taxon>
        <taxon>Bacteroidales</taxon>
        <taxon>Bacteroidaceae</taxon>
        <taxon>Bacteroides</taxon>
    </lineage>
</organism>
<proteinExistence type="predicted"/>
<dbReference type="AlphaFoldDB" id="A0A1Y4VI63"/>
<dbReference type="Proteomes" id="UP000196036">
    <property type="component" value="Unassembled WGS sequence"/>
</dbReference>
<comment type="caution">
    <text evidence="2">The sequence shown here is derived from an EMBL/GenBank/DDBJ whole genome shotgun (WGS) entry which is preliminary data.</text>
</comment>
<name>A0A1Y4VI63_9BACE</name>
<reference evidence="3" key="1">
    <citation type="submission" date="2017-04" db="EMBL/GenBank/DDBJ databases">
        <title>Function of individual gut microbiota members based on whole genome sequencing of pure cultures obtained from chicken caecum.</title>
        <authorList>
            <person name="Medvecky M."/>
            <person name="Cejkova D."/>
            <person name="Polansky O."/>
            <person name="Karasova D."/>
            <person name="Kubasova T."/>
            <person name="Cizek A."/>
            <person name="Rychlik I."/>
        </authorList>
    </citation>
    <scope>NUCLEOTIDE SEQUENCE [LARGE SCALE GENOMIC DNA]</scope>
    <source>
        <strain evidence="3">An109</strain>
    </source>
</reference>
<evidence type="ECO:0000313" key="3">
    <source>
        <dbReference type="Proteomes" id="UP000196036"/>
    </source>
</evidence>
<dbReference type="EMBL" id="NFLW01000018">
    <property type="protein sequence ID" value="OUQ69053.1"/>
    <property type="molecule type" value="Genomic_DNA"/>
</dbReference>
<evidence type="ECO:0000256" key="1">
    <source>
        <dbReference type="SAM" id="Coils"/>
    </source>
</evidence>
<keyword evidence="1" id="KW-0175">Coiled coil</keyword>